<dbReference type="Gene3D" id="3.40.190.10">
    <property type="entry name" value="Periplasmic binding protein-like II"/>
    <property type="match status" value="1"/>
</dbReference>
<dbReference type="PANTHER" id="PTHR42928">
    <property type="entry name" value="TRICARBOXYLATE-BINDING PROTEIN"/>
    <property type="match status" value="1"/>
</dbReference>
<dbReference type="RefSeq" id="WP_105747472.1">
    <property type="nucleotide sequence ID" value="NZ_PVLQ01000013.1"/>
</dbReference>
<evidence type="ECO:0008006" key="5">
    <source>
        <dbReference type="Google" id="ProtNLM"/>
    </source>
</evidence>
<dbReference type="PANTHER" id="PTHR42928:SF5">
    <property type="entry name" value="BLR1237 PROTEIN"/>
    <property type="match status" value="1"/>
</dbReference>
<dbReference type="CDD" id="cd13579">
    <property type="entry name" value="PBP2_Bug_NagM"/>
    <property type="match status" value="1"/>
</dbReference>
<dbReference type="AlphaFoldDB" id="A0A2S9K796"/>
<dbReference type="EMBL" id="PVLQ01000013">
    <property type="protein sequence ID" value="PRD66301.1"/>
    <property type="molecule type" value="Genomic_DNA"/>
</dbReference>
<dbReference type="PIRSF" id="PIRSF017082">
    <property type="entry name" value="YflP"/>
    <property type="match status" value="1"/>
</dbReference>
<comment type="similarity">
    <text evidence="1">Belongs to the UPF0065 (bug) family.</text>
</comment>
<dbReference type="Gene3D" id="3.40.190.150">
    <property type="entry name" value="Bordetella uptake gene, domain 1"/>
    <property type="match status" value="1"/>
</dbReference>
<proteinExistence type="inferred from homology"/>
<comment type="caution">
    <text evidence="3">The sequence shown here is derived from an EMBL/GenBank/DDBJ whole genome shotgun (WGS) entry which is preliminary data.</text>
</comment>
<keyword evidence="4" id="KW-1185">Reference proteome</keyword>
<dbReference type="Pfam" id="PF03401">
    <property type="entry name" value="TctC"/>
    <property type="match status" value="1"/>
</dbReference>
<evidence type="ECO:0000313" key="4">
    <source>
        <dbReference type="Proteomes" id="UP000238589"/>
    </source>
</evidence>
<sequence>MIRLTRRHASHALLASLLAASAVLPVQAQERPAKILLGFPAGGSFDTIARLLADKLKGELNRTIIVDNKPGAGGRLAVDILKNAPNDGSVVMFGPDAVASLYPFTVAKLNYNPARDLTPIGTVAEFPFAIAVNPQSKINTLADLVGGIKRSPNMAMFGTPAVGAPPHFYGTIFGDAIGVKLEPVPFQGSAPVNMALIGGQIPMAVDVMGSMLENHRAGKIRVLAVSTPQRAPQLPDVPTFAESGYASATGLGFNALYAPGNTPAAAVAGWSKALTKVMALPEVKDKLISMGFIPVGKSPEELVARTAGSTRLWEQAVKASGFVAE</sequence>
<feature type="chain" id="PRO_5015493150" description="ABC transporter substrate-binding protein" evidence="2">
    <location>
        <begin position="29"/>
        <end position="325"/>
    </location>
</feature>
<evidence type="ECO:0000256" key="1">
    <source>
        <dbReference type="ARBA" id="ARBA00006987"/>
    </source>
</evidence>
<dbReference type="OrthoDB" id="8686127at2"/>
<reference evidence="3 4" key="1">
    <citation type="submission" date="2018-03" db="EMBL/GenBank/DDBJ databases">
        <title>Comparative genomics illustrates the genes involved in a hyperalkaliphilic mechanisms of Serpentinomonas isolated from highly-alkaline calcium-rich serpentinized springs.</title>
        <authorList>
            <person name="Suzuki S."/>
            <person name="Ishii S."/>
            <person name="Walworth N."/>
            <person name="Bird L."/>
            <person name="Kuenen J.G."/>
            <person name="Nealson K.H."/>
        </authorList>
    </citation>
    <scope>NUCLEOTIDE SEQUENCE [LARGE SCALE GENOMIC DNA]</scope>
    <source>
        <strain evidence="3 4">P1</strain>
    </source>
</reference>
<dbReference type="InterPro" id="IPR005064">
    <property type="entry name" value="BUG"/>
</dbReference>
<feature type="signal peptide" evidence="2">
    <location>
        <begin position="1"/>
        <end position="28"/>
    </location>
</feature>
<organism evidence="3 4">
    <name type="scientific">Malikia granosa</name>
    <dbReference type="NCBI Taxonomy" id="263067"/>
    <lineage>
        <taxon>Bacteria</taxon>
        <taxon>Pseudomonadati</taxon>
        <taxon>Pseudomonadota</taxon>
        <taxon>Betaproteobacteria</taxon>
        <taxon>Burkholderiales</taxon>
        <taxon>Comamonadaceae</taxon>
        <taxon>Malikia</taxon>
    </lineage>
</organism>
<keyword evidence="2" id="KW-0732">Signal</keyword>
<dbReference type="SUPFAM" id="SSF53850">
    <property type="entry name" value="Periplasmic binding protein-like II"/>
    <property type="match status" value="1"/>
</dbReference>
<dbReference type="InterPro" id="IPR042100">
    <property type="entry name" value="Bug_dom1"/>
</dbReference>
<dbReference type="Proteomes" id="UP000238589">
    <property type="component" value="Unassembled WGS sequence"/>
</dbReference>
<gene>
    <name evidence="3" type="ORF">C6P64_04895</name>
</gene>
<name>A0A2S9K796_9BURK</name>
<evidence type="ECO:0000256" key="2">
    <source>
        <dbReference type="SAM" id="SignalP"/>
    </source>
</evidence>
<protein>
    <recommendedName>
        <fullName evidence="5">ABC transporter substrate-binding protein</fullName>
    </recommendedName>
</protein>
<evidence type="ECO:0000313" key="3">
    <source>
        <dbReference type="EMBL" id="PRD66301.1"/>
    </source>
</evidence>
<accession>A0A2S9K796</accession>